<dbReference type="EMBL" id="FOLM01000006">
    <property type="protein sequence ID" value="SFC82475.1"/>
    <property type="molecule type" value="Genomic_DNA"/>
</dbReference>
<dbReference type="Gene3D" id="1.10.287.1060">
    <property type="entry name" value="ESAT-6-like"/>
    <property type="match status" value="1"/>
</dbReference>
<dbReference type="NCBIfam" id="TIGR03696">
    <property type="entry name" value="Rhs_assc_core"/>
    <property type="match status" value="1"/>
</dbReference>
<feature type="domain" description="Novel toxin 21" evidence="6">
    <location>
        <begin position="1422"/>
        <end position="1484"/>
    </location>
</feature>
<evidence type="ECO:0000313" key="11">
    <source>
        <dbReference type="Proteomes" id="UP000199207"/>
    </source>
</evidence>
<feature type="domain" description="Teneurin-like YD-shell" evidence="9">
    <location>
        <begin position="645"/>
        <end position="771"/>
    </location>
</feature>
<dbReference type="InterPro" id="IPR031325">
    <property type="entry name" value="RHS_repeat"/>
</dbReference>
<dbReference type="SUPFAM" id="SSF50969">
    <property type="entry name" value="YVTN repeat-like/Quinoprotein amine dehydrogenase"/>
    <property type="match status" value="1"/>
</dbReference>
<keyword evidence="1" id="KW-0677">Repeat</keyword>
<dbReference type="PANTHER" id="PTHR32305">
    <property type="match status" value="1"/>
</dbReference>
<organism evidence="10 11">
    <name type="scientific">Streptomyces aidingensis</name>
    <dbReference type="NCBI Taxonomy" id="910347"/>
    <lineage>
        <taxon>Bacteria</taxon>
        <taxon>Bacillati</taxon>
        <taxon>Actinomycetota</taxon>
        <taxon>Actinomycetes</taxon>
        <taxon>Kitasatosporales</taxon>
        <taxon>Streptomycetaceae</taxon>
        <taxon>Streptomyces</taxon>
    </lineage>
</organism>
<evidence type="ECO:0000259" key="7">
    <source>
        <dbReference type="Pfam" id="PF20148"/>
    </source>
</evidence>
<dbReference type="Gene3D" id="2.180.10.10">
    <property type="entry name" value="RHS repeat-associated core"/>
    <property type="match status" value="3"/>
</dbReference>
<dbReference type="NCBIfam" id="TIGR01643">
    <property type="entry name" value="YD_repeat_2x"/>
    <property type="match status" value="9"/>
</dbReference>
<dbReference type="Gene3D" id="3.10.380.20">
    <property type="entry name" value="Novel toxin 21 (CdiA), C-terminal domain"/>
    <property type="match status" value="1"/>
</dbReference>
<evidence type="ECO:0000256" key="4">
    <source>
        <dbReference type="SAM" id="Phobius"/>
    </source>
</evidence>
<sequence length="1488" mass="163258">MGRASDWSPVDMDGDPTPGDPSRIEQLGNKFTTFADDVYDALQKVRTLGEDGTLAAFVGESADAYREKFDKVPPNLEKLHTSYDLAGQALLTYAPKLEEAQRDADRALTDAEDARAELSTAQSWLERATSTLEDAEEEAEPPDEGEVSAEVRRALSDAQLDAGNAQTAVDDAREKLNAAIALAQQAREAREEAAERCKRDLEEASDAGMQNKKWWQKAVDWVVDNWDTIVQVAKIIAAVASIVALVLGGPLVWAVLLAASLVILADTLIKYANGEATLWDVGFAVLDCIPGGRIIGRGASAARTAARNTAQSVRREGTDLAQNSRPMANRFTSTDPVDFATGEVVLPAMDVELPGVLPLTLERHHLSTYRHGRWFGSSWASTLDQRLVLEEYGVRFLSADGMDLHYPVPLPDPETPVMPVMGPRWGLAWDGRAGSPLTIRQGAAGRTLHFAPVPGRPGNELPLVAVTDRNGNRIDFRYTAAGDPAEVAHSGGYRIGVAVYDGRVTALRLLSDPAEPLLLAYDYDHLGNLAEVYDSTGVPVQFAYDNEHRLVRWEDRGGFWYRYEYDGAGRCIFGTGTDRALECRYTYDPDNHRTTAINSLGHATVYQFNAGFQLVAETDPLGNTTRREWDPYDRPLAVTDPLGRTTHYEYNDGGQIAVVTRPDGAQTRIEYNELGLPTEIVEPGGAAWRQAYDRRGNLVAVVDPAGHRTRYAYDSHGAPASVTDVTGNTTTFRHDAAGLPSAITDPLGETTRYRRDTFGRPVEITDPLGNITRLTWSPEGKILRRVDALGSAETWEWDAKGTCRAHTDENGGVTRFTYGPFGILTGRTGADGAQYIFGYDTELNLLRVTGPEGRSWEYTYDAADRLTAESDPDGRTTAYLLDSAGRPVTVTNAAGQTVTHTYDAADGLIRKETSDGTAATYDYDTAGRIVHATAPGVTLTRRYDAMGNPVSETINGRTLTLAYDPHGRPLSRTTPTGHTSTWTYDAAGQPLSLAAGRTALTFAYDPMGRETTRTMGGSLALTQQWDPVGRLTGQTLTAADGPGRSDGRNRRLLHHRSYRYRTDHYLTALTDGTDTTRFTLDGSGRITEVTGPDRTEKYLYDTAGNQLLAHCSGSVGQMSAEATGERAYAGGLVTRAGSIRYRHDEAGRTVLRQQVRISRKPDTWRYTWDAENRLTAVTTPDGSQWRYLYDPFGRRIAKQRLGTDGATVVEQTDFTWHDTTLVEQTTTGPEDAGPVTLAWDHAGLHPLTQSEYGPAEPDSPSGTDARFYAIVTDLVGTPTQLLDEHGETVWRARSTVWGITEAASRSGGAATPLRFPGQYADEETGWHYNYNRHYDPRTGRYTSPDPLGLLAGPQPYAYPHNPHTWCDPLGLTGNDLRPGYTSSPALVGDPYHPDTVAERSARNQDFYGPLDSTPQQSTADRARELGYPRRIPPQRAPFDSHGQPVFTNGKRYITPDIDGHNVSNGWKVFDRKGRRIGTYDANLNYVKK</sequence>
<dbReference type="Pfam" id="PF05593">
    <property type="entry name" value="RHS_repeat"/>
    <property type="match status" value="4"/>
</dbReference>
<evidence type="ECO:0000259" key="5">
    <source>
        <dbReference type="Pfam" id="PF03527"/>
    </source>
</evidence>
<accession>A0A1I1MBC0</accession>
<dbReference type="InterPro" id="IPR056823">
    <property type="entry name" value="TEN-like_YD-shell"/>
</dbReference>
<proteinExistence type="predicted"/>
<dbReference type="InterPro" id="IPR011044">
    <property type="entry name" value="Quino_amine_DH_bsu"/>
</dbReference>
<evidence type="ECO:0000259" key="6">
    <source>
        <dbReference type="Pfam" id="PF15526"/>
    </source>
</evidence>
<dbReference type="PANTHER" id="PTHR32305:SF15">
    <property type="entry name" value="PROTEIN RHSA-RELATED"/>
    <property type="match status" value="1"/>
</dbReference>
<feature type="transmembrane region" description="Helical" evidence="4">
    <location>
        <begin position="235"/>
        <end position="264"/>
    </location>
</feature>
<dbReference type="InterPro" id="IPR045351">
    <property type="entry name" value="DUF6531"/>
</dbReference>
<keyword evidence="4" id="KW-0812">Transmembrane</keyword>
<feature type="coiled-coil region" evidence="2">
    <location>
        <begin position="97"/>
        <end position="207"/>
    </location>
</feature>
<keyword evidence="2" id="KW-0175">Coiled coil</keyword>
<dbReference type="InterPro" id="IPR022385">
    <property type="entry name" value="Rhs_assc_core"/>
</dbReference>
<feature type="region of interest" description="Disordered" evidence="3">
    <location>
        <begin position="1"/>
        <end position="24"/>
    </location>
</feature>
<evidence type="ECO:0000259" key="8">
    <source>
        <dbReference type="Pfam" id="PF21725"/>
    </source>
</evidence>
<feature type="domain" description="Putative T7SS secretion signal" evidence="8">
    <location>
        <begin position="19"/>
        <end position="206"/>
    </location>
</feature>
<dbReference type="Proteomes" id="UP000199207">
    <property type="component" value="Unassembled WGS sequence"/>
</dbReference>
<evidence type="ECO:0000256" key="2">
    <source>
        <dbReference type="SAM" id="Coils"/>
    </source>
</evidence>
<dbReference type="Pfam" id="PF25023">
    <property type="entry name" value="TEN_YD-shell"/>
    <property type="match status" value="1"/>
</dbReference>
<evidence type="ECO:0000313" key="10">
    <source>
        <dbReference type="EMBL" id="SFC82475.1"/>
    </source>
</evidence>
<feature type="domain" description="DUF6531" evidence="7">
    <location>
        <begin position="335"/>
        <end position="406"/>
    </location>
</feature>
<evidence type="ECO:0000259" key="9">
    <source>
        <dbReference type="Pfam" id="PF25023"/>
    </source>
</evidence>
<dbReference type="InterPro" id="IPR038181">
    <property type="entry name" value="Ntox21_sf"/>
</dbReference>
<keyword evidence="4" id="KW-0472">Membrane</keyword>
<dbReference type="InterPro" id="IPR001826">
    <property type="entry name" value="RHS"/>
</dbReference>
<name>A0A1I1MBC0_9ACTN</name>
<dbReference type="STRING" id="910347.SAMN05421773_106173"/>
<evidence type="ECO:0000256" key="1">
    <source>
        <dbReference type="ARBA" id="ARBA00022737"/>
    </source>
</evidence>
<feature type="domain" description="RHS protein conserved region" evidence="5">
    <location>
        <begin position="1270"/>
        <end position="1298"/>
    </location>
</feature>
<protein>
    <submittedName>
        <fullName evidence="10">RHS repeat-associated core domain-containing protein</fullName>
    </submittedName>
</protein>
<keyword evidence="11" id="KW-1185">Reference proteome</keyword>
<reference evidence="10 11" key="1">
    <citation type="submission" date="2016-10" db="EMBL/GenBank/DDBJ databases">
        <authorList>
            <person name="de Groot N.N."/>
        </authorList>
    </citation>
    <scope>NUCLEOTIDE SEQUENCE [LARGE SCALE GENOMIC DNA]</scope>
    <source>
        <strain evidence="10 11">CGMCC 4.5739</strain>
    </source>
</reference>
<dbReference type="CDD" id="cd20685">
    <property type="entry name" value="CdiA-CT_Ecl_RNase-like"/>
    <property type="match status" value="1"/>
</dbReference>
<dbReference type="InterPro" id="IPR049082">
    <property type="entry name" value="T7SS_signal"/>
</dbReference>
<evidence type="ECO:0000256" key="3">
    <source>
        <dbReference type="SAM" id="MobiDB-lite"/>
    </source>
</evidence>
<dbReference type="Pfam" id="PF15526">
    <property type="entry name" value="Ntox21"/>
    <property type="match status" value="1"/>
</dbReference>
<dbReference type="Pfam" id="PF03527">
    <property type="entry name" value="RHS"/>
    <property type="match status" value="1"/>
</dbReference>
<keyword evidence="4" id="KW-1133">Transmembrane helix</keyword>
<dbReference type="InterPro" id="IPR028190">
    <property type="entry name" value="Ntox21"/>
</dbReference>
<gene>
    <name evidence="10" type="ORF">SAMN05421773_106173</name>
</gene>
<dbReference type="Pfam" id="PF20148">
    <property type="entry name" value="DUF6531"/>
    <property type="match status" value="1"/>
</dbReference>
<dbReference type="InterPro" id="IPR006530">
    <property type="entry name" value="YD"/>
</dbReference>
<dbReference type="Pfam" id="PF21725">
    <property type="entry name" value="T7SS_signal"/>
    <property type="match status" value="1"/>
</dbReference>
<dbReference type="InterPro" id="IPR050708">
    <property type="entry name" value="T6SS_VgrG/RHS"/>
</dbReference>